<sequence length="238" mass="27306">MTAGKKNPFKGRQFTAEIILWAVRWYLQFPISYRDLERMFADRGVKVDHTTLFRWIQVYAPELDKRVRPHLRMTNGSWRVDETYIRVKGAWVYLYRAVDAAGQTIDFLLSVKRDAAAAKRFFRKALKQAHTVNPRTITVDKNAAYPLATKAMKRAGELWQFAKLRQVKFLNNIVEQDHRRIKRLVRPGLGIKSFTAASQTIAGYEAMAMIRKGQVVGVPPNDMGAQRDFITTLFGAAA</sequence>
<dbReference type="AlphaFoldDB" id="A0A937CYW3"/>
<keyword evidence="1" id="KW-0815">Transposition</keyword>
<feature type="domain" description="Integrase catalytic" evidence="4">
    <location>
        <begin position="65"/>
        <end position="228"/>
    </location>
</feature>
<dbReference type="PANTHER" id="PTHR35528:SF3">
    <property type="entry name" value="BLL1675 PROTEIN"/>
    <property type="match status" value="1"/>
</dbReference>
<dbReference type="Proteomes" id="UP000605848">
    <property type="component" value="Unassembled WGS sequence"/>
</dbReference>
<dbReference type="SUPFAM" id="SSF53098">
    <property type="entry name" value="Ribonuclease H-like"/>
    <property type="match status" value="1"/>
</dbReference>
<dbReference type="InterPro" id="IPR001584">
    <property type="entry name" value="Integrase_cat-core"/>
</dbReference>
<dbReference type="InterPro" id="IPR012337">
    <property type="entry name" value="RNaseH-like_sf"/>
</dbReference>
<dbReference type="PANTHER" id="PTHR35528">
    <property type="entry name" value="BLL1675 PROTEIN"/>
    <property type="match status" value="1"/>
</dbReference>
<dbReference type="NCBIfam" id="NF033587">
    <property type="entry name" value="transpos_IS6"/>
    <property type="match status" value="1"/>
</dbReference>
<proteinExistence type="predicted"/>
<gene>
    <name evidence="5" type="ORF">JKG68_26435</name>
</gene>
<evidence type="ECO:0000256" key="2">
    <source>
        <dbReference type="ARBA" id="ARBA00023125"/>
    </source>
</evidence>
<dbReference type="InterPro" id="IPR052183">
    <property type="entry name" value="IS_Transposase"/>
</dbReference>
<dbReference type="PROSITE" id="PS50994">
    <property type="entry name" value="INTEGRASE"/>
    <property type="match status" value="1"/>
</dbReference>
<dbReference type="RefSeq" id="WP_202064721.1">
    <property type="nucleotide sequence ID" value="NZ_JAEQMY010000084.1"/>
</dbReference>
<dbReference type="InterPro" id="IPR047930">
    <property type="entry name" value="Transpos_IS6"/>
</dbReference>
<dbReference type="GO" id="GO:0015074">
    <property type="term" value="P:DNA integration"/>
    <property type="evidence" value="ECO:0007669"/>
    <property type="project" value="InterPro"/>
</dbReference>
<evidence type="ECO:0000256" key="1">
    <source>
        <dbReference type="ARBA" id="ARBA00022578"/>
    </source>
</evidence>
<dbReference type="Pfam" id="PF13610">
    <property type="entry name" value="DDE_Tnp_IS240"/>
    <property type="match status" value="1"/>
</dbReference>
<protein>
    <submittedName>
        <fullName evidence="5">IS6 family transposase</fullName>
    </submittedName>
</protein>
<name>A0A937CYW3_9HYPH</name>
<dbReference type="GO" id="GO:0032196">
    <property type="term" value="P:transposition"/>
    <property type="evidence" value="ECO:0007669"/>
    <property type="project" value="UniProtKB-KW"/>
</dbReference>
<accession>A0A937CYW3</accession>
<dbReference type="GO" id="GO:0006310">
    <property type="term" value="P:DNA recombination"/>
    <property type="evidence" value="ECO:0007669"/>
    <property type="project" value="UniProtKB-KW"/>
</dbReference>
<evidence type="ECO:0000256" key="3">
    <source>
        <dbReference type="ARBA" id="ARBA00023172"/>
    </source>
</evidence>
<evidence type="ECO:0000313" key="6">
    <source>
        <dbReference type="Proteomes" id="UP000605848"/>
    </source>
</evidence>
<dbReference type="EMBL" id="JAEQMY010000084">
    <property type="protein sequence ID" value="MBL0407458.1"/>
    <property type="molecule type" value="Genomic_DNA"/>
</dbReference>
<evidence type="ECO:0000313" key="5">
    <source>
        <dbReference type="EMBL" id="MBL0407458.1"/>
    </source>
</evidence>
<dbReference type="InterPro" id="IPR032874">
    <property type="entry name" value="DDE_dom"/>
</dbReference>
<keyword evidence="6" id="KW-1185">Reference proteome</keyword>
<keyword evidence="3" id="KW-0233">DNA recombination</keyword>
<evidence type="ECO:0000259" key="4">
    <source>
        <dbReference type="PROSITE" id="PS50994"/>
    </source>
</evidence>
<reference evidence="5" key="1">
    <citation type="submission" date="2021-01" db="EMBL/GenBank/DDBJ databases">
        <title>Microvirga sp.</title>
        <authorList>
            <person name="Kim M.K."/>
        </authorList>
    </citation>
    <scope>NUCLEOTIDE SEQUENCE</scope>
    <source>
        <strain evidence="5">5420S-16</strain>
    </source>
</reference>
<comment type="caution">
    <text evidence="5">The sequence shown here is derived from an EMBL/GenBank/DDBJ whole genome shotgun (WGS) entry which is preliminary data.</text>
</comment>
<organism evidence="5 6">
    <name type="scientific">Microvirga aerilata</name>
    <dbReference type="NCBI Taxonomy" id="670292"/>
    <lineage>
        <taxon>Bacteria</taxon>
        <taxon>Pseudomonadati</taxon>
        <taxon>Pseudomonadota</taxon>
        <taxon>Alphaproteobacteria</taxon>
        <taxon>Hyphomicrobiales</taxon>
        <taxon>Methylobacteriaceae</taxon>
        <taxon>Microvirga</taxon>
    </lineage>
</organism>
<dbReference type="GO" id="GO:0003677">
    <property type="term" value="F:DNA binding"/>
    <property type="evidence" value="ECO:0007669"/>
    <property type="project" value="UniProtKB-KW"/>
</dbReference>
<keyword evidence="2" id="KW-0238">DNA-binding</keyword>